<dbReference type="KEGG" id="mor:MOC_0715"/>
<feature type="transmembrane region" description="Helical" evidence="1">
    <location>
        <begin position="26"/>
        <end position="50"/>
    </location>
</feature>
<dbReference type="STRING" id="693986.MOC_0715"/>
<keyword evidence="1" id="KW-0812">Transmembrane</keyword>
<feature type="transmembrane region" description="Helical" evidence="1">
    <location>
        <begin position="102"/>
        <end position="129"/>
    </location>
</feature>
<evidence type="ECO:0000256" key="1">
    <source>
        <dbReference type="SAM" id="Phobius"/>
    </source>
</evidence>
<feature type="transmembrane region" description="Helical" evidence="1">
    <location>
        <begin position="62"/>
        <end position="82"/>
    </location>
</feature>
<keyword evidence="3" id="KW-1185">Reference proteome</keyword>
<feature type="transmembrane region" description="Helical" evidence="1">
    <location>
        <begin position="218"/>
        <end position="237"/>
    </location>
</feature>
<name>A0A089NPM1_9HYPH</name>
<gene>
    <name evidence="2" type="ORF">MOC_0715</name>
</gene>
<proteinExistence type="predicted"/>
<dbReference type="Proteomes" id="UP000029492">
    <property type="component" value="Chromosome"/>
</dbReference>
<reference evidence="2 3" key="1">
    <citation type="journal article" date="2014" name="PLoS ONE">
        <title>Genome Information of Methylobacterium oryzae, a Plant-Probiotic Methylotroph in the Phyllosphere.</title>
        <authorList>
            <person name="Kwak M.J."/>
            <person name="Jeong H."/>
            <person name="Madhaiyan M."/>
            <person name="Lee Y."/>
            <person name="Sa T.M."/>
            <person name="Oh T.K."/>
            <person name="Kim J.F."/>
        </authorList>
    </citation>
    <scope>NUCLEOTIDE SEQUENCE [LARGE SCALE GENOMIC DNA]</scope>
    <source>
        <strain evidence="2 3">CBMB20</strain>
    </source>
</reference>
<feature type="transmembrane region" description="Helical" evidence="1">
    <location>
        <begin position="179"/>
        <end position="198"/>
    </location>
</feature>
<protein>
    <submittedName>
        <fullName evidence="2">Protein of unassigned function</fullName>
    </submittedName>
</protein>
<dbReference type="AlphaFoldDB" id="A0A089NPM1"/>
<dbReference type="EMBL" id="CP003811">
    <property type="protein sequence ID" value="AIQ88470.1"/>
    <property type="molecule type" value="Genomic_DNA"/>
</dbReference>
<feature type="transmembrane region" description="Helical" evidence="1">
    <location>
        <begin position="141"/>
        <end position="167"/>
    </location>
</feature>
<keyword evidence="1" id="KW-0472">Membrane</keyword>
<evidence type="ECO:0000313" key="3">
    <source>
        <dbReference type="Proteomes" id="UP000029492"/>
    </source>
</evidence>
<evidence type="ECO:0000313" key="2">
    <source>
        <dbReference type="EMBL" id="AIQ88470.1"/>
    </source>
</evidence>
<sequence length="244" mass="25023">MAAHANAARDRADPGDGTSGGRVGGLLLAAVGPILAMLAALALVAVTGLSQRGFVPEALEPWIFGYFIGRYPLFAFALVYGLGHLARVAAEPGPASVPRRVLFGLAGAAALLAAGLYPTFGGLILRAAFATGGMAFLTHQPLWLAFGLGAAVGALLFGGVLGLFAVAANRPLRPRLRRIGFGALAFLALWFGAILIGLAGDLGVGPWPRRAMRPEEAALAAGLLIAAALPHTALATLRRHRRGV</sequence>
<dbReference type="RefSeq" id="WP_043755663.1">
    <property type="nucleotide sequence ID" value="NZ_CP003811.1"/>
</dbReference>
<dbReference type="HOGENOM" id="CLU_1137002_0_0_5"/>
<accession>A0A089NPM1</accession>
<dbReference type="eggNOG" id="ENOG50344F5">
    <property type="taxonomic scope" value="Bacteria"/>
</dbReference>
<organism evidence="2 3">
    <name type="scientific">Methylobacterium oryzae CBMB20</name>
    <dbReference type="NCBI Taxonomy" id="693986"/>
    <lineage>
        <taxon>Bacteria</taxon>
        <taxon>Pseudomonadati</taxon>
        <taxon>Pseudomonadota</taxon>
        <taxon>Alphaproteobacteria</taxon>
        <taxon>Hyphomicrobiales</taxon>
        <taxon>Methylobacteriaceae</taxon>
        <taxon>Methylobacterium</taxon>
    </lineage>
</organism>
<keyword evidence="1" id="KW-1133">Transmembrane helix</keyword>